<dbReference type="Gene3D" id="1.25.40.10">
    <property type="entry name" value="Tetratricopeptide repeat domain"/>
    <property type="match status" value="1"/>
</dbReference>
<dbReference type="InterPro" id="IPR011990">
    <property type="entry name" value="TPR-like_helical_dom_sf"/>
</dbReference>
<dbReference type="SUPFAM" id="SSF48452">
    <property type="entry name" value="TPR-like"/>
    <property type="match status" value="1"/>
</dbReference>
<dbReference type="EMBL" id="PGTN01000442">
    <property type="protein sequence ID" value="PJF46134.1"/>
    <property type="molecule type" value="Genomic_DNA"/>
</dbReference>
<sequence>PLATPLRPLPRPDVAQIAAILASDEAIRPQLLGQIYLDVGWTRLAEEQFAIARERGSLTQAAEAYSAYAQLLNGDVGVALARLHDLALAAPDDPRPRILLALGRLAVHDAQAALTELQEARRLAPNDPDVLLALGEWHTAQRDYPAAAAAYAEALRVAPAAMRGAYALALAQYHLKTSLQICEKGLPAATEAVARLPKNAQSWSALAHARLACGDIAGARDAAALAQTLDPA</sequence>
<feature type="non-terminal residue" evidence="2">
    <location>
        <position position="1"/>
    </location>
</feature>
<dbReference type="Proteomes" id="UP000230790">
    <property type="component" value="Unassembled WGS sequence"/>
</dbReference>
<accession>A0A2M8Q8M4</accession>
<reference evidence="2 3" key="1">
    <citation type="submission" date="2017-11" db="EMBL/GenBank/DDBJ databases">
        <title>Evolution of Phototrophy in the Chloroflexi Phylum Driven by Horizontal Gene Transfer.</title>
        <authorList>
            <person name="Ward L.M."/>
            <person name="Hemp J."/>
            <person name="Shih P.M."/>
            <person name="Mcglynn S.E."/>
            <person name="Fischer W."/>
        </authorList>
    </citation>
    <scope>NUCLEOTIDE SEQUENCE [LARGE SCALE GENOMIC DNA]</scope>
    <source>
        <strain evidence="2">JP3_7</strain>
    </source>
</reference>
<dbReference type="AlphaFoldDB" id="A0A2M8Q8M4"/>
<feature type="repeat" description="TPR" evidence="1">
    <location>
        <begin position="128"/>
        <end position="161"/>
    </location>
</feature>
<proteinExistence type="predicted"/>
<evidence type="ECO:0000256" key="1">
    <source>
        <dbReference type="PROSITE-ProRule" id="PRU00339"/>
    </source>
</evidence>
<evidence type="ECO:0000313" key="3">
    <source>
        <dbReference type="Proteomes" id="UP000230790"/>
    </source>
</evidence>
<keyword evidence="1" id="KW-0802">TPR repeat</keyword>
<dbReference type="PROSITE" id="PS50005">
    <property type="entry name" value="TPR"/>
    <property type="match status" value="1"/>
</dbReference>
<gene>
    <name evidence="2" type="ORF">CUN48_15350</name>
</gene>
<dbReference type="InterPro" id="IPR019734">
    <property type="entry name" value="TPR_rpt"/>
</dbReference>
<feature type="non-terminal residue" evidence="2">
    <location>
        <position position="232"/>
    </location>
</feature>
<protein>
    <submittedName>
        <fullName evidence="2">Uncharacterized protein</fullName>
    </submittedName>
</protein>
<organism evidence="2 3">
    <name type="scientific">Candidatus Thermofonsia Clade 3 bacterium</name>
    <dbReference type="NCBI Taxonomy" id="2364212"/>
    <lineage>
        <taxon>Bacteria</taxon>
        <taxon>Bacillati</taxon>
        <taxon>Chloroflexota</taxon>
        <taxon>Candidatus Thermofontia</taxon>
        <taxon>Candidatus Thermofonsia Clade 3</taxon>
    </lineage>
</organism>
<evidence type="ECO:0000313" key="2">
    <source>
        <dbReference type="EMBL" id="PJF46134.1"/>
    </source>
</evidence>
<comment type="caution">
    <text evidence="2">The sequence shown here is derived from an EMBL/GenBank/DDBJ whole genome shotgun (WGS) entry which is preliminary data.</text>
</comment>
<name>A0A2M8Q8M4_9CHLR</name>